<organism evidence="1 2">
    <name type="scientific">Chitinophaga japonensis</name>
    <name type="common">Flexibacter japonensis</name>
    <dbReference type="NCBI Taxonomy" id="104662"/>
    <lineage>
        <taxon>Bacteria</taxon>
        <taxon>Pseudomonadati</taxon>
        <taxon>Bacteroidota</taxon>
        <taxon>Chitinophagia</taxon>
        <taxon>Chitinophagales</taxon>
        <taxon>Chitinophagaceae</taxon>
        <taxon>Chitinophaga</taxon>
    </lineage>
</organism>
<sequence length="404" mass="44657">MARVSLHAQEHRSFTYQGQALPYLAQNNRMPDHFSFPGMQAYIIIGDMHTTPETLYAQDSLHRLPLYGMQAYACFYYLPANQWLQDTAVQDFLEQFIAHLYERDFINRNKVHLVWLDTIALSCDTLQALHTCLASLAALPGNKMAHCSAVHVYASAKQTWSHNASRHTSVTYAVPGVLDMETRQVAKAKAQKQAAAMVWKHHWLLQFAAGVHLVGSQYHTDFDDETLVDFTRHKTLWDLRAGYYLSDALALFFNGALIYAAKQQTVDEINWNSEQVTINGSGSSGAMLRYGLGIRLLPFGPRRFSPWLDAVAGGVWVMAGGGSGTRTVGWGGGGTSSEIRKHTERGIFYALAAGVQYRLSRLFYVAPGVQYTVSPLPAPVGSVSAFTGVTLNAALGVVIPGRRP</sequence>
<dbReference type="EMBL" id="VLLG01000002">
    <property type="protein sequence ID" value="TWI92138.1"/>
    <property type="molecule type" value="Genomic_DNA"/>
</dbReference>
<dbReference type="Proteomes" id="UP000316778">
    <property type="component" value="Unassembled WGS sequence"/>
</dbReference>
<name>A0A562TFV3_CHIJA</name>
<dbReference type="RefSeq" id="WP_145711410.1">
    <property type="nucleotide sequence ID" value="NZ_BAAAFY010000001.1"/>
</dbReference>
<gene>
    <name evidence="1" type="ORF">LX66_1521</name>
</gene>
<dbReference type="OrthoDB" id="1303336at2"/>
<evidence type="ECO:0000313" key="2">
    <source>
        <dbReference type="Proteomes" id="UP000316778"/>
    </source>
</evidence>
<reference evidence="1 2" key="1">
    <citation type="journal article" date="2013" name="Stand. Genomic Sci.">
        <title>Genomic Encyclopedia of Type Strains, Phase I: The one thousand microbial genomes (KMG-I) project.</title>
        <authorList>
            <person name="Kyrpides N.C."/>
            <person name="Woyke T."/>
            <person name="Eisen J.A."/>
            <person name="Garrity G."/>
            <person name="Lilburn T.G."/>
            <person name="Beck B.J."/>
            <person name="Whitman W.B."/>
            <person name="Hugenholtz P."/>
            <person name="Klenk H.P."/>
        </authorList>
    </citation>
    <scope>NUCLEOTIDE SEQUENCE [LARGE SCALE GENOMIC DNA]</scope>
    <source>
        <strain evidence="1 2">DSM 13484</strain>
    </source>
</reference>
<proteinExistence type="predicted"/>
<protein>
    <submittedName>
        <fullName evidence="1">Uncharacterized protein</fullName>
    </submittedName>
</protein>
<keyword evidence="2" id="KW-1185">Reference proteome</keyword>
<evidence type="ECO:0000313" key="1">
    <source>
        <dbReference type="EMBL" id="TWI92138.1"/>
    </source>
</evidence>
<comment type="caution">
    <text evidence="1">The sequence shown here is derived from an EMBL/GenBank/DDBJ whole genome shotgun (WGS) entry which is preliminary data.</text>
</comment>
<accession>A0A562TFV3</accession>
<dbReference type="AlphaFoldDB" id="A0A562TFV3"/>